<evidence type="ECO:0008006" key="7">
    <source>
        <dbReference type="Google" id="ProtNLM"/>
    </source>
</evidence>
<reference evidence="5 6" key="1">
    <citation type="submission" date="2017-03" db="EMBL/GenBank/DDBJ databases">
        <title>Genomes of endolithic fungi from Antarctica.</title>
        <authorList>
            <person name="Coleine C."/>
            <person name="Masonjones S."/>
            <person name="Stajich J.E."/>
        </authorList>
    </citation>
    <scope>NUCLEOTIDE SEQUENCE [LARGE SCALE GENOMIC DNA]</scope>
    <source>
        <strain evidence="5 6">CCFEE 5187</strain>
    </source>
</reference>
<dbReference type="InterPro" id="IPR001680">
    <property type="entry name" value="WD40_rpt"/>
</dbReference>
<dbReference type="PANTHER" id="PTHR11227">
    <property type="entry name" value="WD-REPEAT PROTEIN INTERACTING WITH PHOSPHOINOSIDES WIPI -RELATED"/>
    <property type="match status" value="1"/>
</dbReference>
<feature type="compositionally biased region" description="Basic and acidic residues" evidence="4">
    <location>
        <begin position="265"/>
        <end position="278"/>
    </location>
</feature>
<gene>
    <name evidence="5" type="ORF">B0A49_06894</name>
</gene>
<evidence type="ECO:0000256" key="3">
    <source>
        <dbReference type="ARBA" id="ARBA00022737"/>
    </source>
</evidence>
<keyword evidence="6" id="KW-1185">Reference proteome</keyword>
<dbReference type="InterPro" id="IPR048720">
    <property type="entry name" value="PROPPIN"/>
</dbReference>
<feature type="compositionally biased region" description="Polar residues" evidence="4">
    <location>
        <begin position="291"/>
        <end position="300"/>
    </location>
</feature>
<accession>A0A4U0WTS7</accession>
<dbReference type="GO" id="GO:0005774">
    <property type="term" value="C:vacuolar membrane"/>
    <property type="evidence" value="ECO:0007669"/>
    <property type="project" value="UniProtKB-SubCell"/>
</dbReference>
<dbReference type="InterPro" id="IPR011044">
    <property type="entry name" value="Quino_amine_DH_bsu"/>
</dbReference>
<feature type="region of interest" description="Disordered" evidence="4">
    <location>
        <begin position="265"/>
        <end position="323"/>
    </location>
</feature>
<proteinExistence type="predicted"/>
<keyword evidence="3" id="KW-0677">Repeat</keyword>
<evidence type="ECO:0000313" key="6">
    <source>
        <dbReference type="Proteomes" id="UP000308768"/>
    </source>
</evidence>
<dbReference type="STRING" id="331657.A0A4U0WTS7"/>
<evidence type="ECO:0000256" key="4">
    <source>
        <dbReference type="SAM" id="MobiDB-lite"/>
    </source>
</evidence>
<dbReference type="EMBL" id="NAJN01001064">
    <property type="protein sequence ID" value="TKA66066.1"/>
    <property type="molecule type" value="Genomic_DNA"/>
</dbReference>
<evidence type="ECO:0000256" key="2">
    <source>
        <dbReference type="ARBA" id="ARBA00022574"/>
    </source>
</evidence>
<dbReference type="Gene3D" id="2.130.10.10">
    <property type="entry name" value="YVTN repeat-like/Quinoprotein amine dehydrogenase"/>
    <property type="match status" value="1"/>
</dbReference>
<comment type="subcellular location">
    <subcellularLocation>
        <location evidence="1">Vacuole membrane</location>
        <topology evidence="1">Peripheral membrane protein</topology>
    </subcellularLocation>
</comment>
<dbReference type="SUPFAM" id="SSF50998">
    <property type="entry name" value="Quinoprotein alcohol dehydrogenase-like"/>
    <property type="match status" value="1"/>
</dbReference>
<feature type="compositionally biased region" description="Polar residues" evidence="4">
    <location>
        <begin position="313"/>
        <end position="323"/>
    </location>
</feature>
<comment type="caution">
    <text evidence="5">The sequence shown here is derived from an EMBL/GenBank/DDBJ whole genome shotgun (WGS) entry which is preliminary data.</text>
</comment>
<evidence type="ECO:0000313" key="5">
    <source>
        <dbReference type="EMBL" id="TKA66066.1"/>
    </source>
</evidence>
<sequence>MNTRRPINELPGPAVLSVSFSADKSLFAAGLDNGQFRVHNTKDATHEWEYDLPFHNVGKSPDGGGVAGTAILDDKVAIFAILGGGLRPHCAYEEFEVWKKEKLVIQCKLPGKSFQSIRMISEAPAASPDAVVKVKYLVAVTYDLVCLYEDPLIDPSGRPVLAQPEKFNTVLDNVYGLCCLSRHLLVIPSRTKGQVQLIKLKGRKEGRTISIGTLIRVWSTINNALLAELRRGVDPADIFSLAISPSNRYLACTSDKGTLHIFDLRRPSSSSDQKERRISVTRPNLPDRSRTTSNASSDFESVSHFDAPVGDDNATNSTAPSPRLSTFGALQSRFVSGTTSSASRTFSIGDEPEKWQSLHPRIPNRPLPGSPEGKPPKGLIAWTSDEMLHVVGGGRDPRWEQFRIVWNAEGKMVLVLDGMKRYLTDVFTDE</sequence>
<dbReference type="InterPro" id="IPR015943">
    <property type="entry name" value="WD40/YVTN_repeat-like_dom_sf"/>
</dbReference>
<dbReference type="Pfam" id="PF00400">
    <property type="entry name" value="WD40"/>
    <property type="match status" value="2"/>
</dbReference>
<dbReference type="OrthoDB" id="1667587at2759"/>
<dbReference type="AlphaFoldDB" id="A0A4U0WTS7"/>
<dbReference type="InterPro" id="IPR011047">
    <property type="entry name" value="Quinoprotein_ADH-like_sf"/>
</dbReference>
<feature type="region of interest" description="Disordered" evidence="4">
    <location>
        <begin position="341"/>
        <end position="374"/>
    </location>
</feature>
<dbReference type="SMART" id="SM00320">
    <property type="entry name" value="WD40"/>
    <property type="match status" value="2"/>
</dbReference>
<dbReference type="SUPFAM" id="SSF50969">
    <property type="entry name" value="YVTN repeat-like/Quinoprotein amine dehydrogenase"/>
    <property type="match status" value="1"/>
</dbReference>
<dbReference type="Proteomes" id="UP000308768">
    <property type="component" value="Unassembled WGS sequence"/>
</dbReference>
<evidence type="ECO:0000256" key="1">
    <source>
        <dbReference type="ARBA" id="ARBA00004148"/>
    </source>
</evidence>
<name>A0A4U0WTS7_9PEZI</name>
<protein>
    <recommendedName>
        <fullName evidence="7">Anaphase-promoting complex subunit 4 WD40 domain-containing protein</fullName>
    </recommendedName>
</protein>
<organism evidence="5 6">
    <name type="scientific">Cryomyces minteri</name>
    <dbReference type="NCBI Taxonomy" id="331657"/>
    <lineage>
        <taxon>Eukaryota</taxon>
        <taxon>Fungi</taxon>
        <taxon>Dikarya</taxon>
        <taxon>Ascomycota</taxon>
        <taxon>Pezizomycotina</taxon>
        <taxon>Dothideomycetes</taxon>
        <taxon>Dothideomycetes incertae sedis</taxon>
        <taxon>Cryomyces</taxon>
    </lineage>
</organism>
<keyword evidence="2" id="KW-0853">WD repeat</keyword>